<evidence type="ECO:0000256" key="1">
    <source>
        <dbReference type="ARBA" id="ARBA00004141"/>
    </source>
</evidence>
<feature type="transmembrane region" description="Helical" evidence="5">
    <location>
        <begin position="416"/>
        <end position="436"/>
    </location>
</feature>
<dbReference type="Gene3D" id="1.20.1250.20">
    <property type="entry name" value="MFS general substrate transporter like domains"/>
    <property type="match status" value="2"/>
</dbReference>
<dbReference type="SUPFAM" id="SSF103473">
    <property type="entry name" value="MFS general substrate transporter"/>
    <property type="match status" value="1"/>
</dbReference>
<feature type="transmembrane region" description="Helical" evidence="5">
    <location>
        <begin position="262"/>
        <end position="281"/>
    </location>
</feature>
<name>A0A367PQB3_CUPNE</name>
<dbReference type="Pfam" id="PF07690">
    <property type="entry name" value="MFS_1"/>
    <property type="match status" value="1"/>
</dbReference>
<evidence type="ECO:0000259" key="6">
    <source>
        <dbReference type="PROSITE" id="PS50850"/>
    </source>
</evidence>
<feature type="transmembrane region" description="Helical" evidence="5">
    <location>
        <begin position="96"/>
        <end position="117"/>
    </location>
</feature>
<dbReference type="InterPro" id="IPR036259">
    <property type="entry name" value="MFS_trans_sf"/>
</dbReference>
<feature type="domain" description="Major facilitator superfamily (MFS) profile" evidence="6">
    <location>
        <begin position="30"/>
        <end position="439"/>
    </location>
</feature>
<reference evidence="7 8" key="1">
    <citation type="submission" date="2018-04" db="EMBL/GenBank/DDBJ databases">
        <title>Cupriavidus necator CR12 genome sequencing and assembly.</title>
        <authorList>
            <person name="Ben Fekih I."/>
            <person name="Mazhar H.S."/>
            <person name="Bello S.K."/>
            <person name="Rensing C."/>
        </authorList>
    </citation>
    <scope>NUCLEOTIDE SEQUENCE [LARGE SCALE GENOMIC DNA]</scope>
    <source>
        <strain evidence="7 8">CR12</strain>
    </source>
</reference>
<evidence type="ECO:0000256" key="3">
    <source>
        <dbReference type="ARBA" id="ARBA00022989"/>
    </source>
</evidence>
<evidence type="ECO:0000313" key="8">
    <source>
        <dbReference type="Proteomes" id="UP000253501"/>
    </source>
</evidence>
<dbReference type="InterPro" id="IPR005829">
    <property type="entry name" value="Sugar_transporter_CS"/>
</dbReference>
<keyword evidence="4 5" id="KW-0472">Membrane</keyword>
<dbReference type="Proteomes" id="UP000253501">
    <property type="component" value="Unassembled WGS sequence"/>
</dbReference>
<evidence type="ECO:0000256" key="4">
    <source>
        <dbReference type="ARBA" id="ARBA00023136"/>
    </source>
</evidence>
<feature type="transmembrane region" description="Helical" evidence="5">
    <location>
        <begin position="328"/>
        <end position="345"/>
    </location>
</feature>
<feature type="transmembrane region" description="Helical" evidence="5">
    <location>
        <begin position="64"/>
        <end position="84"/>
    </location>
</feature>
<evidence type="ECO:0000256" key="2">
    <source>
        <dbReference type="ARBA" id="ARBA00022692"/>
    </source>
</evidence>
<dbReference type="PROSITE" id="PS00216">
    <property type="entry name" value="SUGAR_TRANSPORT_1"/>
    <property type="match status" value="1"/>
</dbReference>
<dbReference type="PROSITE" id="PS50850">
    <property type="entry name" value="MFS"/>
    <property type="match status" value="1"/>
</dbReference>
<evidence type="ECO:0000313" key="7">
    <source>
        <dbReference type="EMBL" id="RCJ10129.1"/>
    </source>
</evidence>
<keyword evidence="3 5" id="KW-1133">Transmembrane helix</keyword>
<comment type="caution">
    <text evidence="7">The sequence shown here is derived from an EMBL/GenBank/DDBJ whole genome shotgun (WGS) entry which is preliminary data.</text>
</comment>
<dbReference type="InterPro" id="IPR020846">
    <property type="entry name" value="MFS_dom"/>
</dbReference>
<comment type="subcellular location">
    <subcellularLocation>
        <location evidence="1">Membrane</location>
        <topology evidence="1">Multi-pass membrane protein</topology>
    </subcellularLocation>
</comment>
<feature type="transmembrane region" description="Helical" evidence="5">
    <location>
        <begin position="351"/>
        <end position="376"/>
    </location>
</feature>
<sequence length="455" mass="47470">MKPQQSSSPGTIDVQAFIDNQRFSPYQWMLLIVCFLVVAADGFDTAAIGYVAPSLTTEWAVSRLVLGNVLSASLVGLALGALVAGPCADRFGRKPVLIVSVAAFGLFSLATASAVSAAELSCWRFLTGMGLGAAIPNATTLLAEYAPARRRAFLVNSMFCGFTLGAAGGGFLAAVIIPAFGWRSVFIVGGIVPLVLAIIALALPESIRFMVLRDWPAQKIKTVLRRLAGSAEVHASRFTLPDDQADKLRSPLGLILSPKYRMGTFMLWTTYFMGVLVFYLVTSWMPTLVREAGATLAEASLIAALFPLGGTLGAMACGWLMDRINPHCVIGFAYFFTAVFTLAMGHATSGAYLVLLTPIAGLFMGAGLVSMPALAASFYPTQGRACGVGWMLGMGRFGGVLGAVSGGTLLQFGLGMSSILSILAVPSLLASIAVAAKGRAGAAKPSEQATVASEA</sequence>
<feature type="transmembrane region" description="Helical" evidence="5">
    <location>
        <begin position="388"/>
        <end position="410"/>
    </location>
</feature>
<evidence type="ECO:0000256" key="5">
    <source>
        <dbReference type="SAM" id="Phobius"/>
    </source>
</evidence>
<dbReference type="PANTHER" id="PTHR23508">
    <property type="entry name" value="CARBOXYLIC ACID TRANSPORTER PROTEIN HOMOLOG"/>
    <property type="match status" value="1"/>
</dbReference>
<feature type="transmembrane region" description="Helical" evidence="5">
    <location>
        <begin position="28"/>
        <end position="52"/>
    </location>
</feature>
<dbReference type="PANTHER" id="PTHR23508:SF10">
    <property type="entry name" value="CARBOXYLIC ACID TRANSPORTER PROTEIN HOMOLOG"/>
    <property type="match status" value="1"/>
</dbReference>
<dbReference type="InterPro" id="IPR011701">
    <property type="entry name" value="MFS"/>
</dbReference>
<dbReference type="GO" id="GO:0046943">
    <property type="term" value="F:carboxylic acid transmembrane transporter activity"/>
    <property type="evidence" value="ECO:0007669"/>
    <property type="project" value="TreeGrafter"/>
</dbReference>
<feature type="transmembrane region" description="Helical" evidence="5">
    <location>
        <begin position="301"/>
        <end position="321"/>
    </location>
</feature>
<dbReference type="AlphaFoldDB" id="A0A367PQB3"/>
<protein>
    <submittedName>
        <fullName evidence="7">MFS transporter</fullName>
    </submittedName>
</protein>
<accession>A0A367PQB3</accession>
<dbReference type="GO" id="GO:0005886">
    <property type="term" value="C:plasma membrane"/>
    <property type="evidence" value="ECO:0007669"/>
    <property type="project" value="TreeGrafter"/>
</dbReference>
<dbReference type="CDD" id="cd17365">
    <property type="entry name" value="MFS_PcaK_like"/>
    <property type="match status" value="1"/>
</dbReference>
<feature type="transmembrane region" description="Helical" evidence="5">
    <location>
        <begin position="153"/>
        <end position="179"/>
    </location>
</feature>
<dbReference type="EMBL" id="QDHA01000006">
    <property type="protein sequence ID" value="RCJ10129.1"/>
    <property type="molecule type" value="Genomic_DNA"/>
</dbReference>
<keyword evidence="2 5" id="KW-0812">Transmembrane</keyword>
<proteinExistence type="predicted"/>
<gene>
    <name evidence="7" type="ORF">DDK22_02705</name>
</gene>
<feature type="transmembrane region" description="Helical" evidence="5">
    <location>
        <begin position="185"/>
        <end position="203"/>
    </location>
</feature>
<organism evidence="7 8">
    <name type="scientific">Cupriavidus necator</name>
    <name type="common">Alcaligenes eutrophus</name>
    <name type="synonym">Ralstonia eutropha</name>
    <dbReference type="NCBI Taxonomy" id="106590"/>
    <lineage>
        <taxon>Bacteria</taxon>
        <taxon>Pseudomonadati</taxon>
        <taxon>Pseudomonadota</taxon>
        <taxon>Betaproteobacteria</taxon>
        <taxon>Burkholderiales</taxon>
        <taxon>Burkholderiaceae</taxon>
        <taxon>Cupriavidus</taxon>
    </lineage>
</organism>
<dbReference type="RefSeq" id="WP_114130577.1">
    <property type="nucleotide sequence ID" value="NZ_CP068435.1"/>
</dbReference>
<dbReference type="PROSITE" id="PS00217">
    <property type="entry name" value="SUGAR_TRANSPORT_2"/>
    <property type="match status" value="1"/>
</dbReference>